<dbReference type="EMBL" id="CM010725">
    <property type="protein sequence ID" value="RZC84764.1"/>
    <property type="molecule type" value="Genomic_DNA"/>
</dbReference>
<dbReference type="GO" id="GO:0042803">
    <property type="term" value="F:protein homodimerization activity"/>
    <property type="evidence" value="ECO:0007669"/>
    <property type="project" value="EnsemblPlants"/>
</dbReference>
<gene>
    <name evidence="3" type="ORF">C5167_047553</name>
</gene>
<accession>A0A4Y7LGZ6</accession>
<keyword evidence="4" id="KW-1185">Reference proteome</keyword>
<feature type="compositionally biased region" description="Polar residues" evidence="2">
    <location>
        <begin position="532"/>
        <end position="545"/>
    </location>
</feature>
<dbReference type="PANTHER" id="PTHR33566">
    <property type="entry name" value="EN/SPM-LIKE TRANSPOSON-RELATED"/>
    <property type="match status" value="1"/>
</dbReference>
<dbReference type="GO" id="GO:0000419">
    <property type="term" value="C:RNA polymerase V complex"/>
    <property type="evidence" value="ECO:0007669"/>
    <property type="project" value="EnsemblPlants"/>
</dbReference>
<dbReference type="Proteomes" id="UP000316621">
    <property type="component" value="Chromosome 11"/>
</dbReference>
<proteinExistence type="predicted"/>
<protein>
    <recommendedName>
        <fullName evidence="5">Protein DEFECTIVE IN MERISTEM SILENCING 3</fullName>
    </recommendedName>
</protein>
<evidence type="ECO:0000256" key="1">
    <source>
        <dbReference type="SAM" id="Coils"/>
    </source>
</evidence>
<evidence type="ECO:0000313" key="3">
    <source>
        <dbReference type="EMBL" id="RZC84764.1"/>
    </source>
</evidence>
<evidence type="ECO:0000256" key="2">
    <source>
        <dbReference type="SAM" id="MobiDB-lite"/>
    </source>
</evidence>
<organism evidence="3 4">
    <name type="scientific">Papaver somniferum</name>
    <name type="common">Opium poppy</name>
    <dbReference type="NCBI Taxonomy" id="3469"/>
    <lineage>
        <taxon>Eukaryota</taxon>
        <taxon>Viridiplantae</taxon>
        <taxon>Streptophyta</taxon>
        <taxon>Embryophyta</taxon>
        <taxon>Tracheophyta</taxon>
        <taxon>Spermatophyta</taxon>
        <taxon>Magnoliopsida</taxon>
        <taxon>Ranunculales</taxon>
        <taxon>Papaveraceae</taxon>
        <taxon>Papaveroideae</taxon>
        <taxon>Papaver</taxon>
    </lineage>
</organism>
<evidence type="ECO:0008006" key="5">
    <source>
        <dbReference type="Google" id="ProtNLM"/>
    </source>
</evidence>
<dbReference type="Gramene" id="RZC84764">
    <property type="protein sequence ID" value="RZC84764"/>
    <property type="gene ID" value="C5167_047553"/>
</dbReference>
<name>A0A4Y7LGZ6_PAPSO</name>
<evidence type="ECO:0000313" key="4">
    <source>
        <dbReference type="Proteomes" id="UP000316621"/>
    </source>
</evidence>
<dbReference type="OMA" id="FEVICLE"/>
<feature type="region of interest" description="Disordered" evidence="2">
    <location>
        <begin position="521"/>
        <end position="545"/>
    </location>
</feature>
<dbReference type="STRING" id="3469.A0A4Y7LGZ6"/>
<feature type="coiled-coil region" evidence="1">
    <location>
        <begin position="115"/>
        <end position="149"/>
    </location>
</feature>
<sequence>MYTPNLHHHPIHVHVAPLQVQDPSSMDFNNSVSPGGGVYMQNASPRVAGAAFMQNVAPAAFMQNVTPGVGGVHMQNASPGAGGAAFMQNASPGAEGAAYMQNGNFSKPGTVVDITKRLQDELAKIGLKIKTHEENLKFLKKETDNVDESILDLQVTLGKHRSENESSAGNDDSTHIQTEENTVQQILKQEKSAAGVICQLKTHHATQASNLPLTKDVLGIVATLGHVDDDNLSRLLSEFLGLEKIMAIVCMTYEGVKSIESYEKEGKISKGSGIHGLGASIAKPVDGRFEVICLEVSDDPQRKLALMKPRLPNGECPPGFLGFAVNMINLDHSYLSYVTATGHGLRETLFYSLFSRLQVYRTRAEMLLALPFICDGAMSLDGGMIRSAGMLVLGDRKDVEVRFPLTSPTKKMALNYLDTEEKLKLKKWEKERILDDVQREQQLLFHVKQSFESKRQEFVKNLAESSSYITQVVRASNSDVDSEDSLEQMIRKRNVEDEEDEKMEAMEFQWHQSAAIAILNSEQNKIKHRKGTPQSKAQQQEKGPS</sequence>
<dbReference type="PANTHER" id="PTHR33566:SF6">
    <property type="entry name" value="PROTEIN DEFECTIVE IN MERISTEM SILENCING 3"/>
    <property type="match status" value="1"/>
</dbReference>
<dbReference type="GO" id="GO:0080188">
    <property type="term" value="P:gene silencing by siRNA-directed DNA methylation"/>
    <property type="evidence" value="ECO:0007669"/>
    <property type="project" value="EnsemblPlants"/>
</dbReference>
<keyword evidence="1" id="KW-0175">Coiled coil</keyword>
<reference evidence="3 4" key="1">
    <citation type="journal article" date="2018" name="Science">
        <title>The opium poppy genome and morphinan production.</title>
        <authorList>
            <person name="Guo L."/>
            <person name="Winzer T."/>
            <person name="Yang X."/>
            <person name="Li Y."/>
            <person name="Ning Z."/>
            <person name="He Z."/>
            <person name="Teodor R."/>
            <person name="Lu Y."/>
            <person name="Bowser T.A."/>
            <person name="Graham I.A."/>
            <person name="Ye K."/>
        </authorList>
    </citation>
    <scope>NUCLEOTIDE SEQUENCE [LARGE SCALE GENOMIC DNA]</scope>
    <source>
        <strain evidence="4">cv. HN1</strain>
        <tissue evidence="3">Leaves</tissue>
    </source>
</reference>
<dbReference type="AlphaFoldDB" id="A0A4Y7LGZ6"/>